<keyword evidence="2 5" id="KW-0689">Ribosomal protein</keyword>
<dbReference type="GO" id="GO:0005739">
    <property type="term" value="C:mitochondrion"/>
    <property type="evidence" value="ECO:0007669"/>
    <property type="project" value="TreeGrafter"/>
</dbReference>
<sequence>MVNMYVGRVLSRKMQKTGVIRISTPVYVPKYKIWITRQSKLFFHDPNEETHVGDEVQVAHFGKKISKNKSFILDKIIQKNPVVANLQREVADAQNAERTFKQIEEELLGESVFKVKINQRRRTQEEIEKEMEEEDIEMEQRTN</sequence>
<feature type="region of interest" description="Disordered" evidence="4">
    <location>
        <begin position="123"/>
        <end position="143"/>
    </location>
</feature>
<evidence type="ECO:0000256" key="2">
    <source>
        <dbReference type="ARBA" id="ARBA00022980"/>
    </source>
</evidence>
<dbReference type="Proteomes" id="UP001431209">
    <property type="component" value="Unassembled WGS sequence"/>
</dbReference>
<keyword evidence="3" id="KW-0687">Ribonucleoprotein</keyword>
<dbReference type="GO" id="GO:0003735">
    <property type="term" value="F:structural constituent of ribosome"/>
    <property type="evidence" value="ECO:0007669"/>
    <property type="project" value="InterPro"/>
</dbReference>
<evidence type="ECO:0000256" key="1">
    <source>
        <dbReference type="ARBA" id="ARBA00010254"/>
    </source>
</evidence>
<dbReference type="InterPro" id="IPR012340">
    <property type="entry name" value="NA-bd_OB-fold"/>
</dbReference>
<dbReference type="PANTHER" id="PTHR10744:SF1">
    <property type="entry name" value="SMALL RIBOSOMAL SUBUNIT PROTEIN US17M"/>
    <property type="match status" value="1"/>
</dbReference>
<dbReference type="Pfam" id="PF00366">
    <property type="entry name" value="Ribosomal_S17"/>
    <property type="match status" value="1"/>
</dbReference>
<dbReference type="PANTHER" id="PTHR10744">
    <property type="entry name" value="40S RIBOSOMAL PROTEIN S11 FAMILY MEMBER"/>
    <property type="match status" value="1"/>
</dbReference>
<evidence type="ECO:0000256" key="4">
    <source>
        <dbReference type="SAM" id="MobiDB-lite"/>
    </source>
</evidence>
<keyword evidence="6" id="KW-1185">Reference proteome</keyword>
<dbReference type="GO" id="GO:0005840">
    <property type="term" value="C:ribosome"/>
    <property type="evidence" value="ECO:0007669"/>
    <property type="project" value="UniProtKB-KW"/>
</dbReference>
<gene>
    <name evidence="5" type="ORF">AKO1_012273</name>
</gene>
<name>A0AAW2Z9P4_9EUKA</name>
<organism evidence="5 6">
    <name type="scientific">Acrasis kona</name>
    <dbReference type="NCBI Taxonomy" id="1008807"/>
    <lineage>
        <taxon>Eukaryota</taxon>
        <taxon>Discoba</taxon>
        <taxon>Heterolobosea</taxon>
        <taxon>Tetramitia</taxon>
        <taxon>Eutetramitia</taxon>
        <taxon>Acrasidae</taxon>
        <taxon>Acrasis</taxon>
    </lineage>
</organism>
<dbReference type="EMBL" id="JAOPGA020001197">
    <property type="protein sequence ID" value="KAL0485982.1"/>
    <property type="molecule type" value="Genomic_DNA"/>
</dbReference>
<protein>
    <submittedName>
        <fullName evidence="5">Ribosomal protein S17</fullName>
    </submittedName>
</protein>
<dbReference type="CDD" id="cd00364">
    <property type="entry name" value="Ribosomal_uS17"/>
    <property type="match status" value="1"/>
</dbReference>
<proteinExistence type="inferred from homology"/>
<comment type="similarity">
    <text evidence="1">Belongs to the universal ribosomal protein uS17 family.</text>
</comment>
<evidence type="ECO:0000313" key="6">
    <source>
        <dbReference type="Proteomes" id="UP001431209"/>
    </source>
</evidence>
<dbReference type="AlphaFoldDB" id="A0AAW2Z9P4"/>
<evidence type="ECO:0000256" key="3">
    <source>
        <dbReference type="ARBA" id="ARBA00023274"/>
    </source>
</evidence>
<feature type="compositionally biased region" description="Acidic residues" evidence="4">
    <location>
        <begin position="127"/>
        <end position="137"/>
    </location>
</feature>
<dbReference type="GO" id="GO:0006412">
    <property type="term" value="P:translation"/>
    <property type="evidence" value="ECO:0007669"/>
    <property type="project" value="InterPro"/>
</dbReference>
<comment type="caution">
    <text evidence="5">The sequence shown here is derived from an EMBL/GenBank/DDBJ whole genome shotgun (WGS) entry which is preliminary data.</text>
</comment>
<evidence type="ECO:0000313" key="5">
    <source>
        <dbReference type="EMBL" id="KAL0485982.1"/>
    </source>
</evidence>
<dbReference type="SUPFAM" id="SSF50249">
    <property type="entry name" value="Nucleic acid-binding proteins"/>
    <property type="match status" value="1"/>
</dbReference>
<reference evidence="5 6" key="1">
    <citation type="submission" date="2024-03" db="EMBL/GenBank/DDBJ databases">
        <title>The Acrasis kona genome and developmental transcriptomes reveal deep origins of eukaryotic multicellular pathways.</title>
        <authorList>
            <person name="Sheikh S."/>
            <person name="Fu C.-J."/>
            <person name="Brown M.W."/>
            <person name="Baldauf S.L."/>
        </authorList>
    </citation>
    <scope>NUCLEOTIDE SEQUENCE [LARGE SCALE GENOMIC DNA]</scope>
    <source>
        <strain evidence="5 6">ATCC MYA-3509</strain>
    </source>
</reference>
<dbReference type="Gene3D" id="2.40.50.140">
    <property type="entry name" value="Nucleic acid-binding proteins"/>
    <property type="match status" value="1"/>
</dbReference>
<accession>A0AAW2Z9P4</accession>
<dbReference type="GO" id="GO:1990904">
    <property type="term" value="C:ribonucleoprotein complex"/>
    <property type="evidence" value="ECO:0007669"/>
    <property type="project" value="UniProtKB-KW"/>
</dbReference>
<dbReference type="InterPro" id="IPR000266">
    <property type="entry name" value="Ribosomal_uS17"/>
</dbReference>